<protein>
    <submittedName>
        <fullName evidence="2">Uncharacterized protein</fullName>
    </submittedName>
</protein>
<dbReference type="AlphaFoldDB" id="A0A165ECT7"/>
<dbReference type="STRING" id="1314781.A0A165ECT7"/>
<dbReference type="PANTHER" id="PTHR35043">
    <property type="entry name" value="TRANSCRIPTION FACTOR DOMAIN-CONTAINING PROTEIN"/>
    <property type="match status" value="1"/>
</dbReference>
<evidence type="ECO:0000313" key="3">
    <source>
        <dbReference type="Proteomes" id="UP000077266"/>
    </source>
</evidence>
<keyword evidence="3" id="KW-1185">Reference proteome</keyword>
<sequence>MRIPLNVTDAPLSCTASPASNGTLLCAWTGSSGTRGTFNIIWLCLSTLGLCVWNAMHPDVPRPGKSRGRILARRLWWLVVGLFMPEMLVLVALAQFLAAYRLLIRVNNETKAPTSFPWWMTKFEQFRSSGHHANTERDGRRHPWTLTHSFYAVSRGYVNSYGTDLGADKIIERMDLSPDNPKRMPDLSAHDIDDRSKADGLAKLLLVWQLSVFLANCAARWEQELPLSLFEITTLAHSLCSLAALAFWWYKPHRVGEATVVNPKKRATRADSPLHWPSWRDITIAVDSARRKFQPDPSIGVPQFLTALTIAILYGLPHLLGRTAHFPTVAERMVWRIATYAVIASPLVTCIVALFIPLPPKPREPQPERFFMRWVRRIPSAAPVYTSHPALSSCTKACGRSLRFLKGHLENRN</sequence>
<proteinExistence type="predicted"/>
<dbReference type="OrthoDB" id="9451547at2759"/>
<dbReference type="InParanoid" id="A0A165ECT7"/>
<name>A0A165ECT7_EXIGL</name>
<feature type="transmembrane region" description="Helical" evidence="1">
    <location>
        <begin position="76"/>
        <end position="103"/>
    </location>
</feature>
<dbReference type="EMBL" id="KV426150">
    <property type="protein sequence ID" value="KZV86620.1"/>
    <property type="molecule type" value="Genomic_DNA"/>
</dbReference>
<dbReference type="Proteomes" id="UP000077266">
    <property type="component" value="Unassembled WGS sequence"/>
</dbReference>
<feature type="transmembrane region" description="Helical" evidence="1">
    <location>
        <begin position="299"/>
        <end position="317"/>
    </location>
</feature>
<keyword evidence="1" id="KW-0472">Membrane</keyword>
<gene>
    <name evidence="2" type="ORF">EXIGLDRAFT_752712</name>
</gene>
<keyword evidence="1" id="KW-0812">Transmembrane</keyword>
<keyword evidence="1" id="KW-1133">Transmembrane helix</keyword>
<feature type="transmembrane region" description="Helical" evidence="1">
    <location>
        <begin position="337"/>
        <end position="356"/>
    </location>
</feature>
<reference evidence="2 3" key="1">
    <citation type="journal article" date="2016" name="Mol. Biol. Evol.">
        <title>Comparative Genomics of Early-Diverging Mushroom-Forming Fungi Provides Insights into the Origins of Lignocellulose Decay Capabilities.</title>
        <authorList>
            <person name="Nagy L.G."/>
            <person name="Riley R."/>
            <person name="Tritt A."/>
            <person name="Adam C."/>
            <person name="Daum C."/>
            <person name="Floudas D."/>
            <person name="Sun H."/>
            <person name="Yadav J.S."/>
            <person name="Pangilinan J."/>
            <person name="Larsson K.H."/>
            <person name="Matsuura K."/>
            <person name="Barry K."/>
            <person name="Labutti K."/>
            <person name="Kuo R."/>
            <person name="Ohm R.A."/>
            <person name="Bhattacharya S.S."/>
            <person name="Shirouzu T."/>
            <person name="Yoshinaga Y."/>
            <person name="Martin F.M."/>
            <person name="Grigoriev I.V."/>
            <person name="Hibbett D.S."/>
        </authorList>
    </citation>
    <scope>NUCLEOTIDE SEQUENCE [LARGE SCALE GENOMIC DNA]</scope>
    <source>
        <strain evidence="2 3">HHB12029</strain>
    </source>
</reference>
<evidence type="ECO:0000313" key="2">
    <source>
        <dbReference type="EMBL" id="KZV86620.1"/>
    </source>
</evidence>
<evidence type="ECO:0000256" key="1">
    <source>
        <dbReference type="SAM" id="Phobius"/>
    </source>
</evidence>
<organism evidence="2 3">
    <name type="scientific">Exidia glandulosa HHB12029</name>
    <dbReference type="NCBI Taxonomy" id="1314781"/>
    <lineage>
        <taxon>Eukaryota</taxon>
        <taxon>Fungi</taxon>
        <taxon>Dikarya</taxon>
        <taxon>Basidiomycota</taxon>
        <taxon>Agaricomycotina</taxon>
        <taxon>Agaricomycetes</taxon>
        <taxon>Auriculariales</taxon>
        <taxon>Exidiaceae</taxon>
        <taxon>Exidia</taxon>
    </lineage>
</organism>
<dbReference type="PANTHER" id="PTHR35043:SF7">
    <property type="entry name" value="TRANSCRIPTION FACTOR DOMAIN-CONTAINING PROTEIN"/>
    <property type="match status" value="1"/>
</dbReference>
<accession>A0A165ECT7</accession>